<evidence type="ECO:0000313" key="15">
    <source>
        <dbReference type="Proteomes" id="UP000694383"/>
    </source>
</evidence>
<accession>A0A8C7XNN7</accession>
<evidence type="ECO:0000256" key="3">
    <source>
        <dbReference type="ARBA" id="ARBA00022801"/>
    </source>
</evidence>
<dbReference type="GO" id="GO:0043139">
    <property type="term" value="F:5'-3' DNA helicase activity"/>
    <property type="evidence" value="ECO:0007669"/>
    <property type="project" value="UniProtKB-UniRule"/>
</dbReference>
<dbReference type="InterPro" id="IPR057437">
    <property type="entry name" value="PIF1/LRR1_PH"/>
</dbReference>
<dbReference type="FunFam" id="3.40.50.300:FF:000805">
    <property type="entry name" value="ATP-dependent DNA helicase PIF1"/>
    <property type="match status" value="1"/>
</dbReference>
<dbReference type="InterPro" id="IPR048293">
    <property type="entry name" value="PIF1_RRM3_pfh1"/>
</dbReference>
<evidence type="ECO:0000256" key="9">
    <source>
        <dbReference type="ARBA" id="ARBA00023204"/>
    </source>
</evidence>
<feature type="DNA-binding region" evidence="12">
    <location>
        <begin position="539"/>
        <end position="558"/>
    </location>
</feature>
<name>A0A8C7XNN7_9TELE</name>
<feature type="domain" description="AAA+ ATPase" evidence="13">
    <location>
        <begin position="189"/>
        <end position="489"/>
    </location>
</feature>
<keyword evidence="8 12" id="KW-0233">DNA recombination</keyword>
<keyword evidence="15" id="KW-1185">Reference proteome</keyword>
<dbReference type="GO" id="GO:0003677">
    <property type="term" value="F:DNA binding"/>
    <property type="evidence" value="ECO:0007669"/>
    <property type="project" value="UniProtKB-KW"/>
</dbReference>
<sequence length="599" mass="66983">MLSGDDGVDLQCCVTVEQLNSSGQATRRKLIRKAAVILGRNEFQEILLRVHDGKLAQSYRLKEFQLFTKFVRDGKCTVKLLQENTQVLLSNCPPDRLSLFLKTLSIKHQAWRSCKPLSEREKLKAALPRSFEAISPLQEGVLPSFLFITVHHNLESFQEKTNPNKKPTLTLPSRKLSKEQTAVLSAVLRGKNVFFTGSAGTGKSFLLKRIMGSLPPKSTFVTASTGVAACHIGGTTLHNFAGIGSGSAPLEQCIELAQRPSVLQHWTSCRHLIIDEISMVEAQFFDKLEAVARSVKRSTQPFGGIQLIVCGDFLQLPPVSKGKEKASFCFQARCWRKVIQVNMELTEVRRQTDQNFISLLQAVRLGRVTEEISMKLTTSSYHRIERDGVLATRLCTHKDDVELTNEDKLQQLPGLNLHKRSYNCRAGDVFDPPLSSVTSLKIVMLTKNLDVARGLVNGARGVVVAFESEKKGLPRVRFLCGVTEVLRPERWVFKSASGVHLSRTQLPLKLAWAISIHKSQGMTLDCVEISLARVFESGQAYVALSRARSLEGLRVMDFNPHVVRADPDVLLFYKKLRKERLLAQASMDEFVANDNKENF</sequence>
<dbReference type="Gene3D" id="3.40.50.300">
    <property type="entry name" value="P-loop containing nucleotide triphosphate hydrolases"/>
    <property type="match status" value="2"/>
</dbReference>
<evidence type="ECO:0000256" key="4">
    <source>
        <dbReference type="ARBA" id="ARBA00022806"/>
    </source>
</evidence>
<dbReference type="Pfam" id="PF25344">
    <property type="entry name" value="PH_LRR1"/>
    <property type="match status" value="1"/>
</dbReference>
<dbReference type="EC" id="5.6.2.3" evidence="12"/>
<comment type="subunit">
    <text evidence="12">Monomer.</text>
</comment>
<evidence type="ECO:0000256" key="8">
    <source>
        <dbReference type="ARBA" id="ARBA00023172"/>
    </source>
</evidence>
<reference evidence="14" key="1">
    <citation type="submission" date="2025-08" db="UniProtKB">
        <authorList>
            <consortium name="Ensembl"/>
        </authorList>
    </citation>
    <scope>IDENTIFICATION</scope>
</reference>
<keyword evidence="6 12" id="KW-0238">DNA-binding</keyword>
<protein>
    <recommendedName>
        <fullName evidence="12">ATP-dependent DNA helicase PIF1</fullName>
        <ecNumber evidence="12">5.6.2.3</ecNumber>
    </recommendedName>
    <alternativeName>
        <fullName evidence="12">DNA 5'-3' helicase PIF1</fullName>
    </alternativeName>
    <alternativeName>
        <fullName evidence="12">DNA repair and recombination helicase PIF1</fullName>
    </alternativeName>
</protein>
<keyword evidence="10 12" id="KW-0413">Isomerase</keyword>
<keyword evidence="9 12" id="KW-0234">DNA repair</keyword>
<evidence type="ECO:0000256" key="5">
    <source>
        <dbReference type="ARBA" id="ARBA00022840"/>
    </source>
</evidence>
<keyword evidence="4 12" id="KW-0347">Helicase</keyword>
<keyword evidence="5 12" id="KW-0067">ATP-binding</keyword>
<dbReference type="InterPro" id="IPR027417">
    <property type="entry name" value="P-loop_NTPase"/>
</dbReference>
<dbReference type="GO" id="GO:0005524">
    <property type="term" value="F:ATP binding"/>
    <property type="evidence" value="ECO:0007669"/>
    <property type="project" value="UniProtKB-UniRule"/>
</dbReference>
<comment type="cofactor">
    <cofactor evidence="12">
        <name>Mg(2+)</name>
        <dbReference type="ChEBI" id="CHEBI:18420"/>
    </cofactor>
</comment>
<dbReference type="CDD" id="cd18809">
    <property type="entry name" value="SF1_C_RecD"/>
    <property type="match status" value="1"/>
</dbReference>
<dbReference type="GeneTree" id="ENSGT00530000063561"/>
<dbReference type="PANTHER" id="PTHR47642:SF7">
    <property type="entry name" value="ATP-DEPENDENT DNA HELICASE PIF1"/>
    <property type="match status" value="1"/>
</dbReference>
<dbReference type="InterPro" id="IPR003593">
    <property type="entry name" value="AAA+_ATPase"/>
</dbReference>
<comment type="catalytic activity">
    <reaction evidence="12">
        <text>ATP + H2O = ADP + phosphate + H(+)</text>
        <dbReference type="Rhea" id="RHEA:13065"/>
        <dbReference type="ChEBI" id="CHEBI:15377"/>
        <dbReference type="ChEBI" id="CHEBI:15378"/>
        <dbReference type="ChEBI" id="CHEBI:30616"/>
        <dbReference type="ChEBI" id="CHEBI:43474"/>
        <dbReference type="ChEBI" id="CHEBI:456216"/>
        <dbReference type="EC" id="5.6.2.3"/>
    </reaction>
</comment>
<evidence type="ECO:0000256" key="7">
    <source>
        <dbReference type="ARBA" id="ARBA00023128"/>
    </source>
</evidence>
<gene>
    <name evidence="12" type="primary">PIF1</name>
</gene>
<organism evidence="14 15">
    <name type="scientific">Oryzias sinensis</name>
    <name type="common">Chinese medaka</name>
    <dbReference type="NCBI Taxonomy" id="183150"/>
    <lineage>
        <taxon>Eukaryota</taxon>
        <taxon>Metazoa</taxon>
        <taxon>Chordata</taxon>
        <taxon>Craniata</taxon>
        <taxon>Vertebrata</taxon>
        <taxon>Euteleostomi</taxon>
        <taxon>Actinopterygii</taxon>
        <taxon>Neopterygii</taxon>
        <taxon>Teleostei</taxon>
        <taxon>Neoteleostei</taxon>
        <taxon>Acanthomorphata</taxon>
        <taxon>Ovalentaria</taxon>
        <taxon>Atherinomorphae</taxon>
        <taxon>Beloniformes</taxon>
        <taxon>Adrianichthyidae</taxon>
        <taxon>Oryziinae</taxon>
        <taxon>Oryzias</taxon>
    </lineage>
</organism>
<evidence type="ECO:0000256" key="1">
    <source>
        <dbReference type="ARBA" id="ARBA00022741"/>
    </source>
</evidence>
<dbReference type="HAMAP" id="MF_03176">
    <property type="entry name" value="PIF1"/>
    <property type="match status" value="1"/>
</dbReference>
<dbReference type="InterPro" id="IPR051055">
    <property type="entry name" value="PIF1_helicase"/>
</dbReference>
<keyword evidence="2 12" id="KW-0227">DNA damage</keyword>
<feature type="binding site" evidence="12">
    <location>
        <begin position="197"/>
        <end position="204"/>
    </location>
    <ligand>
        <name>ATP</name>
        <dbReference type="ChEBI" id="CHEBI:30616"/>
    </ligand>
</feature>
<dbReference type="CDD" id="cd18037">
    <property type="entry name" value="DEXSc_Pif1_like"/>
    <property type="match status" value="1"/>
</dbReference>
<reference evidence="14" key="2">
    <citation type="submission" date="2025-09" db="UniProtKB">
        <authorList>
            <consortium name="Ensembl"/>
        </authorList>
    </citation>
    <scope>IDENTIFICATION</scope>
</reference>
<dbReference type="Proteomes" id="UP000694383">
    <property type="component" value="Unplaced"/>
</dbReference>
<evidence type="ECO:0000259" key="13">
    <source>
        <dbReference type="SMART" id="SM00382"/>
    </source>
</evidence>
<keyword evidence="1 12" id="KW-0547">Nucleotide-binding</keyword>
<evidence type="ECO:0000256" key="12">
    <source>
        <dbReference type="HAMAP-Rule" id="MF_03176"/>
    </source>
</evidence>
<dbReference type="InterPro" id="IPR049163">
    <property type="entry name" value="Pif1-like_2B_dom"/>
</dbReference>
<evidence type="ECO:0000313" key="14">
    <source>
        <dbReference type="Ensembl" id="ENSOSIP00000015530.1"/>
    </source>
</evidence>
<comment type="function">
    <text evidence="12">DNA-dependent ATPase and 5'-3' DNA helicase required for the maintenance of both mitochondrial and nuclear genome stability.</text>
</comment>
<dbReference type="Pfam" id="PF05970">
    <property type="entry name" value="PIF1"/>
    <property type="match status" value="1"/>
</dbReference>
<dbReference type="GO" id="GO:0006310">
    <property type="term" value="P:DNA recombination"/>
    <property type="evidence" value="ECO:0007669"/>
    <property type="project" value="UniProtKB-UniRule"/>
</dbReference>
<dbReference type="AlphaFoldDB" id="A0A8C7XNN7"/>
<evidence type="ECO:0000256" key="10">
    <source>
        <dbReference type="ARBA" id="ARBA00023235"/>
    </source>
</evidence>
<dbReference type="SMART" id="SM00382">
    <property type="entry name" value="AAA"/>
    <property type="match status" value="1"/>
</dbReference>
<dbReference type="GO" id="GO:0005739">
    <property type="term" value="C:mitochondrion"/>
    <property type="evidence" value="ECO:0007669"/>
    <property type="project" value="UniProtKB-SubCell"/>
</dbReference>
<keyword evidence="3 12" id="KW-0378">Hydrolase</keyword>
<keyword evidence="7 12" id="KW-0496">Mitochondrion</keyword>
<evidence type="ECO:0000256" key="2">
    <source>
        <dbReference type="ARBA" id="ARBA00022763"/>
    </source>
</evidence>
<dbReference type="GO" id="GO:0016787">
    <property type="term" value="F:hydrolase activity"/>
    <property type="evidence" value="ECO:0007669"/>
    <property type="project" value="UniProtKB-KW"/>
</dbReference>
<dbReference type="GO" id="GO:0005634">
    <property type="term" value="C:nucleus"/>
    <property type="evidence" value="ECO:0007669"/>
    <property type="project" value="UniProtKB-SubCell"/>
</dbReference>
<dbReference type="PANTHER" id="PTHR47642">
    <property type="entry name" value="ATP-DEPENDENT DNA HELICASE"/>
    <property type="match status" value="1"/>
</dbReference>
<dbReference type="SUPFAM" id="SSF52540">
    <property type="entry name" value="P-loop containing nucleoside triphosphate hydrolases"/>
    <property type="match status" value="2"/>
</dbReference>
<keyword evidence="11 12" id="KW-0539">Nucleus</keyword>
<dbReference type="GO" id="GO:0000723">
    <property type="term" value="P:telomere maintenance"/>
    <property type="evidence" value="ECO:0007669"/>
    <property type="project" value="InterPro"/>
</dbReference>
<proteinExistence type="inferred from homology"/>
<dbReference type="InterPro" id="IPR010285">
    <property type="entry name" value="DNA_helicase_pif1-like_DEAD"/>
</dbReference>
<dbReference type="GO" id="GO:0006281">
    <property type="term" value="P:DNA repair"/>
    <property type="evidence" value="ECO:0007669"/>
    <property type="project" value="UniProtKB-UniRule"/>
</dbReference>
<dbReference type="Pfam" id="PF21530">
    <property type="entry name" value="Pif1_2B_dom"/>
    <property type="match status" value="1"/>
</dbReference>
<comment type="subcellular location">
    <subcellularLocation>
        <location evidence="12">Nucleus</location>
    </subcellularLocation>
    <subcellularLocation>
        <location evidence="12">Mitochondrion</location>
    </subcellularLocation>
</comment>
<dbReference type="Ensembl" id="ENSOSIT00000016422.1">
    <property type="protein sequence ID" value="ENSOSIP00000015530.1"/>
    <property type="gene ID" value="ENSOSIG00000008346.1"/>
</dbReference>
<comment type="similarity">
    <text evidence="12">Belongs to the helicase family. PIF1 subfamily.</text>
</comment>
<evidence type="ECO:0000256" key="6">
    <source>
        <dbReference type="ARBA" id="ARBA00023125"/>
    </source>
</evidence>
<evidence type="ECO:0000256" key="11">
    <source>
        <dbReference type="ARBA" id="ARBA00023242"/>
    </source>
</evidence>